<organism evidence="9 10">
    <name type="scientific">Gulbenkiania indica</name>
    <dbReference type="NCBI Taxonomy" id="375574"/>
    <lineage>
        <taxon>Bacteria</taxon>
        <taxon>Pseudomonadati</taxon>
        <taxon>Pseudomonadota</taxon>
        <taxon>Betaproteobacteria</taxon>
        <taxon>Neisseriales</taxon>
        <taxon>Chromobacteriaceae</taxon>
        <taxon>Gulbenkiania</taxon>
    </lineage>
</organism>
<dbReference type="EMBL" id="CYHA01000002">
    <property type="protein sequence ID" value="CUA82397.1"/>
    <property type="molecule type" value="Genomic_DNA"/>
</dbReference>
<dbReference type="PRINTS" id="PR00726">
    <property type="entry name" value="LEXASERPTASE"/>
</dbReference>
<dbReference type="Pfam" id="PF00717">
    <property type="entry name" value="Peptidase_S24"/>
    <property type="match status" value="1"/>
</dbReference>
<dbReference type="STRING" id="375574.GCA_001418035_01047"/>
<dbReference type="Proteomes" id="UP000243535">
    <property type="component" value="Unassembled WGS sequence"/>
</dbReference>
<comment type="similarity">
    <text evidence="1 7">Belongs to the peptidase S24 family.</text>
</comment>
<keyword evidence="10" id="KW-1185">Reference proteome</keyword>
<gene>
    <name evidence="9" type="ORF">Ga0061063_1254</name>
</gene>
<dbReference type="OrthoDB" id="9802364at2"/>
<sequence>MPCRIPAARPLAELVSRAPQCVFLPSACPEGIFLPLYASRVPAGFPSPADDHLEAPLNLNDYLVRRPETTFFVRVAGESMTGAGILDGDLLVVDRFLEPADRDIVIAVVASELTVKRLCLESGRYWLRPENPAFSAIPVHAEAGIEIWGVVTAVVRPLERGRKSRVR</sequence>
<reference evidence="10" key="1">
    <citation type="submission" date="2015-08" db="EMBL/GenBank/DDBJ databases">
        <authorList>
            <person name="Varghese N."/>
        </authorList>
    </citation>
    <scope>NUCLEOTIDE SEQUENCE [LARGE SCALE GENOMIC DNA]</scope>
    <source>
        <strain evidence="10">DSM 17901</strain>
    </source>
</reference>
<proteinExistence type="inferred from homology"/>
<keyword evidence="4 7" id="KW-0068">Autocatalytic cleavage</keyword>
<dbReference type="InterPro" id="IPR015927">
    <property type="entry name" value="Peptidase_S24_S26A/B/C"/>
</dbReference>
<evidence type="ECO:0000256" key="5">
    <source>
        <dbReference type="ARBA" id="ARBA00023204"/>
    </source>
</evidence>
<dbReference type="GO" id="GO:0006355">
    <property type="term" value="P:regulation of DNA-templated transcription"/>
    <property type="evidence" value="ECO:0007669"/>
    <property type="project" value="InterPro"/>
</dbReference>
<keyword evidence="3 7" id="KW-0378">Hydrolase</keyword>
<dbReference type="InterPro" id="IPR036286">
    <property type="entry name" value="LexA/Signal_pep-like_sf"/>
</dbReference>
<keyword evidence="2" id="KW-0227">DNA damage</keyword>
<dbReference type="GO" id="GO:0016787">
    <property type="term" value="F:hydrolase activity"/>
    <property type="evidence" value="ECO:0007669"/>
    <property type="project" value="UniProtKB-KW"/>
</dbReference>
<keyword evidence="5" id="KW-0234">DNA repair</keyword>
<name>A0A0K6GV35_9NEIS</name>
<dbReference type="InterPro" id="IPR050077">
    <property type="entry name" value="LexA_repressor"/>
</dbReference>
<accession>A0A0K6GV35</accession>
<keyword evidence="6" id="KW-0742">SOS response</keyword>
<feature type="domain" description="Peptidase S24/S26A/S26B/S26C" evidence="8">
    <location>
        <begin position="35"/>
        <end position="151"/>
    </location>
</feature>
<dbReference type="CDD" id="cd06529">
    <property type="entry name" value="S24_LexA-like"/>
    <property type="match status" value="1"/>
</dbReference>
<evidence type="ECO:0000259" key="8">
    <source>
        <dbReference type="Pfam" id="PF00717"/>
    </source>
</evidence>
<dbReference type="NCBIfam" id="NF007621">
    <property type="entry name" value="PRK10276.1"/>
    <property type="match status" value="1"/>
</dbReference>
<evidence type="ECO:0000256" key="1">
    <source>
        <dbReference type="ARBA" id="ARBA00007484"/>
    </source>
</evidence>
<evidence type="ECO:0000256" key="6">
    <source>
        <dbReference type="ARBA" id="ARBA00023236"/>
    </source>
</evidence>
<dbReference type="PANTHER" id="PTHR33516:SF2">
    <property type="entry name" value="LEXA REPRESSOR-RELATED"/>
    <property type="match status" value="1"/>
</dbReference>
<protein>
    <submittedName>
        <fullName evidence="9">Peptidase S24-like</fullName>
    </submittedName>
</protein>
<dbReference type="Gene3D" id="2.10.109.10">
    <property type="entry name" value="Umud Fragment, subunit A"/>
    <property type="match status" value="1"/>
</dbReference>
<dbReference type="InterPro" id="IPR006197">
    <property type="entry name" value="Peptidase_S24_LexA"/>
</dbReference>
<dbReference type="RefSeq" id="WP_082446394.1">
    <property type="nucleotide sequence ID" value="NZ_CYHA01000002.1"/>
</dbReference>
<evidence type="ECO:0000313" key="9">
    <source>
        <dbReference type="EMBL" id="CUA82397.1"/>
    </source>
</evidence>
<dbReference type="GO" id="GO:0003677">
    <property type="term" value="F:DNA binding"/>
    <property type="evidence" value="ECO:0007669"/>
    <property type="project" value="InterPro"/>
</dbReference>
<dbReference type="InterPro" id="IPR039418">
    <property type="entry name" value="LexA-like"/>
</dbReference>
<evidence type="ECO:0000256" key="7">
    <source>
        <dbReference type="RuleBase" id="RU003991"/>
    </source>
</evidence>
<dbReference type="AlphaFoldDB" id="A0A0K6GV35"/>
<evidence type="ECO:0000256" key="4">
    <source>
        <dbReference type="ARBA" id="ARBA00022813"/>
    </source>
</evidence>
<evidence type="ECO:0000256" key="3">
    <source>
        <dbReference type="ARBA" id="ARBA00022801"/>
    </source>
</evidence>
<dbReference type="GO" id="GO:0006281">
    <property type="term" value="P:DNA repair"/>
    <property type="evidence" value="ECO:0007669"/>
    <property type="project" value="UniProtKB-KW"/>
</dbReference>
<evidence type="ECO:0000256" key="2">
    <source>
        <dbReference type="ARBA" id="ARBA00022763"/>
    </source>
</evidence>
<dbReference type="GO" id="GO:0009432">
    <property type="term" value="P:SOS response"/>
    <property type="evidence" value="ECO:0007669"/>
    <property type="project" value="UniProtKB-KW"/>
</dbReference>
<evidence type="ECO:0000313" key="10">
    <source>
        <dbReference type="Proteomes" id="UP000243535"/>
    </source>
</evidence>
<dbReference type="PANTHER" id="PTHR33516">
    <property type="entry name" value="LEXA REPRESSOR"/>
    <property type="match status" value="1"/>
</dbReference>
<dbReference type="SUPFAM" id="SSF51306">
    <property type="entry name" value="LexA/Signal peptidase"/>
    <property type="match status" value="1"/>
</dbReference>